<sequence>MVYFETGIAGVYVTDRIHSFLNRRILLERTSRKLVSSVLATHRYEPSENGKRVACGTTMGKFLVL</sequence>
<proteinExistence type="predicted"/>
<gene>
    <name evidence="1" type="ORF">AFUS01_LOCUS32594</name>
</gene>
<dbReference type="Proteomes" id="UP000708208">
    <property type="component" value="Unassembled WGS sequence"/>
</dbReference>
<dbReference type="EMBL" id="CAJVCH010526033">
    <property type="protein sequence ID" value="CAG7822312.1"/>
    <property type="molecule type" value="Genomic_DNA"/>
</dbReference>
<evidence type="ECO:0000313" key="2">
    <source>
        <dbReference type="Proteomes" id="UP000708208"/>
    </source>
</evidence>
<dbReference type="AlphaFoldDB" id="A0A8J2PBN1"/>
<evidence type="ECO:0000313" key="1">
    <source>
        <dbReference type="EMBL" id="CAG7822312.1"/>
    </source>
</evidence>
<comment type="caution">
    <text evidence="1">The sequence shown here is derived from an EMBL/GenBank/DDBJ whole genome shotgun (WGS) entry which is preliminary data.</text>
</comment>
<reference evidence="1" key="1">
    <citation type="submission" date="2021-06" db="EMBL/GenBank/DDBJ databases">
        <authorList>
            <person name="Hodson N. C."/>
            <person name="Mongue J. A."/>
            <person name="Jaron S. K."/>
        </authorList>
    </citation>
    <scope>NUCLEOTIDE SEQUENCE</scope>
</reference>
<protein>
    <submittedName>
        <fullName evidence="1">Uncharacterized protein</fullName>
    </submittedName>
</protein>
<keyword evidence="2" id="KW-1185">Reference proteome</keyword>
<feature type="non-terminal residue" evidence="1">
    <location>
        <position position="1"/>
    </location>
</feature>
<name>A0A8J2PBN1_9HEXA</name>
<accession>A0A8J2PBN1</accession>
<organism evidence="1 2">
    <name type="scientific">Allacma fusca</name>
    <dbReference type="NCBI Taxonomy" id="39272"/>
    <lineage>
        <taxon>Eukaryota</taxon>
        <taxon>Metazoa</taxon>
        <taxon>Ecdysozoa</taxon>
        <taxon>Arthropoda</taxon>
        <taxon>Hexapoda</taxon>
        <taxon>Collembola</taxon>
        <taxon>Symphypleona</taxon>
        <taxon>Sminthuridae</taxon>
        <taxon>Allacma</taxon>
    </lineage>
</organism>